<gene>
    <name evidence="1" type="ORF">MUO15_09550</name>
</gene>
<keyword evidence="2" id="KW-1185">Reference proteome</keyword>
<dbReference type="EMBL" id="CP095075">
    <property type="protein sequence ID" value="UOR13659.1"/>
    <property type="molecule type" value="Genomic_DNA"/>
</dbReference>
<dbReference type="RefSeq" id="WP_245035374.1">
    <property type="nucleotide sequence ID" value="NZ_CP095075.1"/>
</dbReference>
<sequence length="46" mass="5705">MRLHVQQLYNDLKNESEQKLERGLREEEKRLIQWMVEKTLLHKNAK</sequence>
<evidence type="ECO:0000313" key="1">
    <source>
        <dbReference type="EMBL" id="UOR13659.1"/>
    </source>
</evidence>
<evidence type="ECO:0008006" key="3">
    <source>
        <dbReference type="Google" id="ProtNLM"/>
    </source>
</evidence>
<organism evidence="1 2">
    <name type="scientific">Halobacillus amylolyticus</name>
    <dbReference type="NCBI Taxonomy" id="2932259"/>
    <lineage>
        <taxon>Bacteria</taxon>
        <taxon>Bacillati</taxon>
        <taxon>Bacillota</taxon>
        <taxon>Bacilli</taxon>
        <taxon>Bacillales</taxon>
        <taxon>Bacillaceae</taxon>
        <taxon>Halobacillus</taxon>
    </lineage>
</organism>
<dbReference type="Proteomes" id="UP000830326">
    <property type="component" value="Chromosome"/>
</dbReference>
<name>A0ABY4HFK6_9BACI</name>
<evidence type="ECO:0000313" key="2">
    <source>
        <dbReference type="Proteomes" id="UP000830326"/>
    </source>
</evidence>
<reference evidence="1" key="1">
    <citation type="submission" date="2022-04" db="EMBL/GenBank/DDBJ databases">
        <title>Halobacillus sp. isolated from saltern.</title>
        <authorList>
            <person name="Won M."/>
            <person name="Lee C.-M."/>
            <person name="Woen H.-Y."/>
            <person name="Kwon S.-W."/>
        </authorList>
    </citation>
    <scope>NUCLEOTIDE SEQUENCE</scope>
    <source>
        <strain evidence="1">SSHM10-5</strain>
    </source>
</reference>
<accession>A0ABY4HFK6</accession>
<protein>
    <recommendedName>
        <fullName evidence="3">Fur-regulated basic protein FbpA</fullName>
    </recommendedName>
</protein>
<proteinExistence type="predicted"/>